<evidence type="ECO:0000313" key="3">
    <source>
        <dbReference type="Proteomes" id="UP000011115"/>
    </source>
</evidence>
<name>M1DXQ8_SOLTU</name>
<dbReference type="InParanoid" id="M1DXQ8"/>
<feature type="region of interest" description="Disordered" evidence="1">
    <location>
        <begin position="69"/>
        <end position="90"/>
    </location>
</feature>
<proteinExistence type="predicted"/>
<dbReference type="Proteomes" id="UP000011115">
    <property type="component" value="Unassembled WGS sequence"/>
</dbReference>
<reference evidence="2" key="2">
    <citation type="submission" date="2015-06" db="UniProtKB">
        <authorList>
            <consortium name="EnsemblPlants"/>
        </authorList>
    </citation>
    <scope>IDENTIFICATION</scope>
    <source>
        <strain evidence="2">DM1-3 516 R44</strain>
    </source>
</reference>
<accession>M1DXQ8</accession>
<feature type="compositionally biased region" description="Polar residues" evidence="1">
    <location>
        <begin position="70"/>
        <end position="90"/>
    </location>
</feature>
<sequence>MTNVAEWVRTGWLLKRPKSWIHCRLAFQNTLIGIKIDFPNPEFTFEKLVLICNDHIILLCDGPSEVTPGTDAQISSTTQGTDAQTDGATV</sequence>
<reference evidence="3" key="1">
    <citation type="journal article" date="2011" name="Nature">
        <title>Genome sequence and analysis of the tuber crop potato.</title>
        <authorList>
            <consortium name="The Potato Genome Sequencing Consortium"/>
        </authorList>
    </citation>
    <scope>NUCLEOTIDE SEQUENCE [LARGE SCALE GENOMIC DNA]</scope>
    <source>
        <strain evidence="3">cv. DM1-3 516 R44</strain>
    </source>
</reference>
<evidence type="ECO:0000313" key="2">
    <source>
        <dbReference type="EnsemblPlants" id="PGSC0003DMT400096113"/>
    </source>
</evidence>
<dbReference type="PaxDb" id="4113-PGSC0003DMT400096113"/>
<organism evidence="2 3">
    <name type="scientific">Solanum tuberosum</name>
    <name type="common">Potato</name>
    <dbReference type="NCBI Taxonomy" id="4113"/>
    <lineage>
        <taxon>Eukaryota</taxon>
        <taxon>Viridiplantae</taxon>
        <taxon>Streptophyta</taxon>
        <taxon>Embryophyta</taxon>
        <taxon>Tracheophyta</taxon>
        <taxon>Spermatophyta</taxon>
        <taxon>Magnoliopsida</taxon>
        <taxon>eudicotyledons</taxon>
        <taxon>Gunneridae</taxon>
        <taxon>Pentapetalae</taxon>
        <taxon>asterids</taxon>
        <taxon>lamiids</taxon>
        <taxon>Solanales</taxon>
        <taxon>Solanaceae</taxon>
        <taxon>Solanoideae</taxon>
        <taxon>Solaneae</taxon>
        <taxon>Solanum</taxon>
    </lineage>
</organism>
<dbReference type="Gramene" id="PGSC0003DMT400096113">
    <property type="protein sequence ID" value="PGSC0003DMT400096113"/>
    <property type="gene ID" value="PGSC0003DMG400045684"/>
</dbReference>
<dbReference type="EnsemblPlants" id="PGSC0003DMT400096113">
    <property type="protein sequence ID" value="PGSC0003DMT400096113"/>
    <property type="gene ID" value="PGSC0003DMG400045684"/>
</dbReference>
<dbReference type="HOGENOM" id="CLU_2445088_0_0_1"/>
<protein>
    <submittedName>
        <fullName evidence="2">Uncharacterized protein</fullName>
    </submittedName>
</protein>
<keyword evidence="3" id="KW-1185">Reference proteome</keyword>
<dbReference type="AlphaFoldDB" id="M1DXQ8"/>
<evidence type="ECO:0000256" key="1">
    <source>
        <dbReference type="SAM" id="MobiDB-lite"/>
    </source>
</evidence>